<evidence type="ECO:0000259" key="14">
    <source>
        <dbReference type="Pfam" id="PF01292"/>
    </source>
</evidence>
<dbReference type="Pfam" id="PF01292">
    <property type="entry name" value="Ni_hydr_CYTB"/>
    <property type="match status" value="1"/>
</dbReference>
<keyword evidence="4" id="KW-1003">Cell membrane</keyword>
<keyword evidence="9 13" id="KW-1133">Transmembrane helix</keyword>
<protein>
    <submittedName>
        <fullName evidence="15">Cytochrome b</fullName>
    </submittedName>
</protein>
<evidence type="ECO:0000256" key="1">
    <source>
        <dbReference type="ARBA" id="ARBA00001970"/>
    </source>
</evidence>
<keyword evidence="7" id="KW-0479">Metal-binding</keyword>
<dbReference type="InterPro" id="IPR011577">
    <property type="entry name" value="Cyt_b561_bac/Ni-Hgenase"/>
</dbReference>
<evidence type="ECO:0000313" key="15">
    <source>
        <dbReference type="EMBL" id="BCT92806.1"/>
    </source>
</evidence>
<evidence type="ECO:0000256" key="5">
    <source>
        <dbReference type="ARBA" id="ARBA00022617"/>
    </source>
</evidence>
<feature type="domain" description="Cytochrome b561 bacterial/Ni-hydrogenase" evidence="14">
    <location>
        <begin position="14"/>
        <end position="183"/>
    </location>
</feature>
<dbReference type="RefSeq" id="WP_213433736.1">
    <property type="nucleotide sequence ID" value="NZ_AP024545.1"/>
</dbReference>
<dbReference type="PANTHER" id="PTHR30529:SF7">
    <property type="entry name" value="CYTOCHROME B561 BACTERIAL_NI-HYDROGENASE DOMAIN-CONTAINING PROTEIN"/>
    <property type="match status" value="1"/>
</dbReference>
<proteinExistence type="inferred from homology"/>
<dbReference type="InterPro" id="IPR052168">
    <property type="entry name" value="Cytochrome_b561_oxidase"/>
</dbReference>
<keyword evidence="11 13" id="KW-0472">Membrane</keyword>
<dbReference type="SUPFAM" id="SSF81342">
    <property type="entry name" value="Transmembrane di-heme cytochromes"/>
    <property type="match status" value="1"/>
</dbReference>
<evidence type="ECO:0000256" key="11">
    <source>
        <dbReference type="ARBA" id="ARBA00023136"/>
    </source>
</evidence>
<gene>
    <name evidence="15" type="primary">yodB</name>
    <name evidence="15" type="ORF">LYSCAS_18300</name>
</gene>
<keyword evidence="8" id="KW-0249">Electron transport</keyword>
<accession>A0ABM7Q650</accession>
<evidence type="ECO:0000256" key="4">
    <source>
        <dbReference type="ARBA" id="ARBA00022475"/>
    </source>
</evidence>
<sequence>MTASTSRRFANIDRWGPVSQLLHWTIVVLILVMAYLGLTMTDMHNGPDKIRIYNLHKSIGLTILALVTLRVLWRAWAGAPRPLQGPLWQRRAASTTHVGLYALLFAVPISGWIMNSAAGFPLRWFGLVRVPALTARDHAMHELFETTHEVLFWTLIVVALGHAAIAIWHHLFARDATLARMLPNGWLRVPDPTHEEPRDVR</sequence>
<dbReference type="EMBL" id="AP024545">
    <property type="protein sequence ID" value="BCT92806.1"/>
    <property type="molecule type" value="Genomic_DNA"/>
</dbReference>
<keyword evidence="3" id="KW-0813">Transport</keyword>
<name>A0ABM7Q650_9GAMM</name>
<evidence type="ECO:0000256" key="12">
    <source>
        <dbReference type="ARBA" id="ARBA00037975"/>
    </source>
</evidence>
<evidence type="ECO:0000256" key="3">
    <source>
        <dbReference type="ARBA" id="ARBA00022448"/>
    </source>
</evidence>
<organism evidence="15 16">
    <name type="scientific">Noviluteimonas caseinilytica</name>
    <dbReference type="NCBI Taxonomy" id="2675101"/>
    <lineage>
        <taxon>Bacteria</taxon>
        <taxon>Pseudomonadati</taxon>
        <taxon>Pseudomonadota</taxon>
        <taxon>Gammaproteobacteria</taxon>
        <taxon>Lysobacterales</taxon>
        <taxon>Lysobacteraceae</taxon>
        <taxon>Noviluteimonas</taxon>
    </lineage>
</organism>
<evidence type="ECO:0000256" key="13">
    <source>
        <dbReference type="SAM" id="Phobius"/>
    </source>
</evidence>
<evidence type="ECO:0000256" key="9">
    <source>
        <dbReference type="ARBA" id="ARBA00022989"/>
    </source>
</evidence>
<evidence type="ECO:0000256" key="8">
    <source>
        <dbReference type="ARBA" id="ARBA00022982"/>
    </source>
</evidence>
<dbReference type="PANTHER" id="PTHR30529">
    <property type="entry name" value="CYTOCHROME B561"/>
    <property type="match status" value="1"/>
</dbReference>
<evidence type="ECO:0000256" key="2">
    <source>
        <dbReference type="ARBA" id="ARBA00004651"/>
    </source>
</evidence>
<evidence type="ECO:0000256" key="6">
    <source>
        <dbReference type="ARBA" id="ARBA00022692"/>
    </source>
</evidence>
<feature type="transmembrane region" description="Helical" evidence="13">
    <location>
        <begin position="21"/>
        <end position="38"/>
    </location>
</feature>
<reference evidence="15 16" key="1">
    <citation type="submission" date="2021-03" db="EMBL/GenBank/DDBJ databases">
        <title>Complete Genome Sequences of Two Lysobacter Strains Isolated from Sea Water (Lysobacter caseinilyticus) and Soil (Lysobacter helvus) in South Korea.</title>
        <authorList>
            <person name="Watanabe Y."/>
            <person name="Arakawa K."/>
        </authorList>
    </citation>
    <scope>NUCLEOTIDE SEQUENCE [LARGE SCALE GENOMIC DNA]</scope>
    <source>
        <strain evidence="15 16">KVB24</strain>
    </source>
</reference>
<dbReference type="Proteomes" id="UP000681317">
    <property type="component" value="Chromosome"/>
</dbReference>
<keyword evidence="5" id="KW-0349">Heme</keyword>
<comment type="similarity">
    <text evidence="12">Belongs to the cytochrome b561 family.</text>
</comment>
<comment type="subcellular location">
    <subcellularLocation>
        <location evidence="2">Cell membrane</location>
        <topology evidence="2">Multi-pass membrane protein</topology>
    </subcellularLocation>
</comment>
<evidence type="ECO:0000256" key="7">
    <source>
        <dbReference type="ARBA" id="ARBA00022723"/>
    </source>
</evidence>
<evidence type="ECO:0000256" key="10">
    <source>
        <dbReference type="ARBA" id="ARBA00023004"/>
    </source>
</evidence>
<feature type="transmembrane region" description="Helical" evidence="13">
    <location>
        <begin position="150"/>
        <end position="172"/>
    </location>
</feature>
<dbReference type="Gene3D" id="1.20.950.20">
    <property type="entry name" value="Transmembrane di-heme cytochromes, Chain C"/>
    <property type="match status" value="1"/>
</dbReference>
<evidence type="ECO:0000313" key="16">
    <source>
        <dbReference type="Proteomes" id="UP000681317"/>
    </source>
</evidence>
<feature type="transmembrane region" description="Helical" evidence="13">
    <location>
        <begin position="58"/>
        <end position="77"/>
    </location>
</feature>
<dbReference type="InterPro" id="IPR016174">
    <property type="entry name" value="Di-haem_cyt_TM"/>
</dbReference>
<keyword evidence="16" id="KW-1185">Reference proteome</keyword>
<comment type="cofactor">
    <cofactor evidence="1">
        <name>heme b</name>
        <dbReference type="ChEBI" id="CHEBI:60344"/>
    </cofactor>
</comment>
<feature type="transmembrane region" description="Helical" evidence="13">
    <location>
        <begin position="98"/>
        <end position="118"/>
    </location>
</feature>
<keyword evidence="6 13" id="KW-0812">Transmembrane</keyword>
<keyword evidence="10" id="KW-0408">Iron</keyword>